<dbReference type="PANTHER" id="PTHR46151:SF6">
    <property type="entry name" value="OS06G0231600 PROTEIN"/>
    <property type="match status" value="1"/>
</dbReference>
<dbReference type="Proteomes" id="UP000324897">
    <property type="component" value="Chromosome 3"/>
</dbReference>
<feature type="non-terminal residue" evidence="10">
    <location>
        <position position="1"/>
    </location>
</feature>
<evidence type="ECO:0000256" key="2">
    <source>
        <dbReference type="ARBA" id="ARBA00022723"/>
    </source>
</evidence>
<comment type="subcellular location">
    <subcellularLocation>
        <location evidence="1">Membrane</location>
    </subcellularLocation>
</comment>
<dbReference type="InterPro" id="IPR001841">
    <property type="entry name" value="Znf_RING"/>
</dbReference>
<dbReference type="EMBL" id="RWGY01000039">
    <property type="protein sequence ID" value="TVU11911.1"/>
    <property type="molecule type" value="Genomic_DNA"/>
</dbReference>
<evidence type="ECO:0000256" key="5">
    <source>
        <dbReference type="ARBA" id="ARBA00023136"/>
    </source>
</evidence>
<evidence type="ECO:0000256" key="6">
    <source>
        <dbReference type="PROSITE-ProRule" id="PRU00175"/>
    </source>
</evidence>
<dbReference type="AlphaFoldDB" id="A0A5J9TLZ2"/>
<dbReference type="EMBL" id="RWGY01000039">
    <property type="protein sequence ID" value="TVU11918.1"/>
    <property type="molecule type" value="Genomic_DNA"/>
</dbReference>
<dbReference type="PROSITE" id="PS50089">
    <property type="entry name" value="ZF_RING_2"/>
    <property type="match status" value="1"/>
</dbReference>
<sequence>MAAARLPAAAASVDSEEGRRAPTGPSLLPRLVSGILSGALTGLFAVAGGLTGAFTGALAGRASDSGVLRGAGLGAFAGAVLSVEVLEASRAYWRTDRSSPQSTSSMGDFIEQLLHARFVPEQYEPSVYMAYRWQSPYQFIHLFNETTDILLQHVDNADFNNDDLYNVLEEVLSDGLSPDTLKKLPHHVVTDQQEPIDETLSCAICLQDIVTGETARKLQKCSHTFHQPCVDRWFIDHGSCPVCRQEV</sequence>
<feature type="compositionally biased region" description="Low complexity" evidence="7">
    <location>
        <begin position="1"/>
        <end position="11"/>
    </location>
</feature>
<evidence type="ECO:0000256" key="1">
    <source>
        <dbReference type="ARBA" id="ARBA00004370"/>
    </source>
</evidence>
<dbReference type="Gene3D" id="3.30.40.10">
    <property type="entry name" value="Zinc/RING finger domain, C3HC4 (zinc finger)"/>
    <property type="match status" value="1"/>
</dbReference>
<dbReference type="SUPFAM" id="SSF57850">
    <property type="entry name" value="RING/U-box"/>
    <property type="match status" value="1"/>
</dbReference>
<organism evidence="10 11">
    <name type="scientific">Eragrostis curvula</name>
    <name type="common">weeping love grass</name>
    <dbReference type="NCBI Taxonomy" id="38414"/>
    <lineage>
        <taxon>Eukaryota</taxon>
        <taxon>Viridiplantae</taxon>
        <taxon>Streptophyta</taxon>
        <taxon>Embryophyta</taxon>
        <taxon>Tracheophyta</taxon>
        <taxon>Spermatophyta</taxon>
        <taxon>Magnoliopsida</taxon>
        <taxon>Liliopsida</taxon>
        <taxon>Poales</taxon>
        <taxon>Poaceae</taxon>
        <taxon>PACMAD clade</taxon>
        <taxon>Chloridoideae</taxon>
        <taxon>Eragrostideae</taxon>
        <taxon>Eragrostidinae</taxon>
        <taxon>Eragrostis</taxon>
    </lineage>
</organism>
<keyword evidence="2" id="KW-0479">Metal-binding</keyword>
<evidence type="ECO:0000313" key="10">
    <source>
        <dbReference type="EMBL" id="TVU11918.1"/>
    </source>
</evidence>
<dbReference type="Gramene" id="TVU11918">
    <property type="protein sequence ID" value="TVU11918"/>
    <property type="gene ID" value="EJB05_45529"/>
</dbReference>
<comment type="caution">
    <text evidence="10">The sequence shown here is derived from an EMBL/GenBank/DDBJ whole genome shotgun (WGS) entry which is preliminary data.</text>
</comment>
<evidence type="ECO:0000256" key="4">
    <source>
        <dbReference type="ARBA" id="ARBA00022833"/>
    </source>
</evidence>
<dbReference type="SMART" id="SM00184">
    <property type="entry name" value="RING"/>
    <property type="match status" value="1"/>
</dbReference>
<dbReference type="OrthoDB" id="9984778at2759"/>
<dbReference type="PANTHER" id="PTHR46151">
    <property type="entry name" value="NEP1-INTERACTING PROTEIN-LIKE 2"/>
    <property type="match status" value="1"/>
</dbReference>
<keyword evidence="3 6" id="KW-0863">Zinc-finger</keyword>
<dbReference type="Pfam" id="PF13639">
    <property type="entry name" value="zf-RING_2"/>
    <property type="match status" value="1"/>
</dbReference>
<evidence type="ECO:0000259" key="8">
    <source>
        <dbReference type="PROSITE" id="PS50089"/>
    </source>
</evidence>
<feature type="domain" description="RING-type" evidence="8">
    <location>
        <begin position="202"/>
        <end position="244"/>
    </location>
</feature>
<keyword evidence="5" id="KW-0472">Membrane</keyword>
<dbReference type="GO" id="GO:0016020">
    <property type="term" value="C:membrane"/>
    <property type="evidence" value="ECO:0007669"/>
    <property type="project" value="UniProtKB-SubCell"/>
</dbReference>
<proteinExistence type="predicted"/>
<dbReference type="GO" id="GO:0008270">
    <property type="term" value="F:zinc ion binding"/>
    <property type="evidence" value="ECO:0007669"/>
    <property type="project" value="UniProtKB-KW"/>
</dbReference>
<keyword evidence="4" id="KW-0862">Zinc</keyword>
<evidence type="ECO:0000256" key="3">
    <source>
        <dbReference type="ARBA" id="ARBA00022771"/>
    </source>
</evidence>
<feature type="region of interest" description="Disordered" evidence="7">
    <location>
        <begin position="1"/>
        <end position="24"/>
    </location>
</feature>
<gene>
    <name evidence="9" type="ORF">EJB05_45522</name>
    <name evidence="10" type="ORF">EJB05_45529</name>
</gene>
<accession>A0A5J9TLZ2</accession>
<dbReference type="Gramene" id="TVU11911">
    <property type="protein sequence ID" value="TVU11911"/>
    <property type="gene ID" value="EJB05_45522"/>
</dbReference>
<evidence type="ECO:0000313" key="9">
    <source>
        <dbReference type="EMBL" id="TVU11911.1"/>
    </source>
</evidence>
<keyword evidence="11" id="KW-1185">Reference proteome</keyword>
<name>A0A5J9TLZ2_9POAL</name>
<evidence type="ECO:0000256" key="7">
    <source>
        <dbReference type="SAM" id="MobiDB-lite"/>
    </source>
</evidence>
<protein>
    <recommendedName>
        <fullName evidence="8">RING-type domain-containing protein</fullName>
    </recommendedName>
</protein>
<dbReference type="InterPro" id="IPR013083">
    <property type="entry name" value="Znf_RING/FYVE/PHD"/>
</dbReference>
<evidence type="ECO:0000313" key="11">
    <source>
        <dbReference type="Proteomes" id="UP000324897"/>
    </source>
</evidence>
<reference evidence="10 11" key="1">
    <citation type="journal article" date="2019" name="Sci. Rep.">
        <title>A high-quality genome of Eragrostis curvula grass provides insights into Poaceae evolution and supports new strategies to enhance forage quality.</title>
        <authorList>
            <person name="Carballo J."/>
            <person name="Santos B.A.C.M."/>
            <person name="Zappacosta D."/>
            <person name="Garbus I."/>
            <person name="Selva J.P."/>
            <person name="Gallo C.A."/>
            <person name="Diaz A."/>
            <person name="Albertini E."/>
            <person name="Caccamo M."/>
            <person name="Echenique V."/>
        </authorList>
    </citation>
    <scope>NUCLEOTIDE SEQUENCE [LARGE SCALE GENOMIC DNA]</scope>
    <source>
        <strain evidence="11">cv. Victoria</strain>
        <tissue evidence="10">Leaf</tissue>
    </source>
</reference>